<evidence type="ECO:0000313" key="1">
    <source>
        <dbReference type="EMBL" id="MQW40550.1"/>
    </source>
</evidence>
<name>A0A7X1Z9W2_9LACT</name>
<accession>A0A7X1Z9W2</accession>
<dbReference type="Pfam" id="PF04630">
    <property type="entry name" value="Phage_TTP_1"/>
    <property type="match status" value="1"/>
</dbReference>
<dbReference type="RefSeq" id="WP_153497177.1">
    <property type="nucleotide sequence ID" value="NZ_CBCRWP010000030.1"/>
</dbReference>
<proteinExistence type="predicted"/>
<protein>
    <submittedName>
        <fullName evidence="1">Phage tail protein</fullName>
    </submittedName>
</protein>
<evidence type="ECO:0000313" key="2">
    <source>
        <dbReference type="Proteomes" id="UP000439550"/>
    </source>
</evidence>
<comment type="caution">
    <text evidence="1">The sequence shown here is derived from an EMBL/GenBank/DDBJ whole genome shotgun (WGS) entry which is preliminary data.</text>
</comment>
<reference evidence="1 2" key="1">
    <citation type="submission" date="2019-10" db="EMBL/GenBank/DDBJ databases">
        <authorList>
            <person name="Dong K."/>
        </authorList>
    </citation>
    <scope>NUCLEOTIDE SEQUENCE [LARGE SCALE GENOMIC DNA]</scope>
    <source>
        <strain evidence="1 2">DSM 28960</strain>
    </source>
</reference>
<keyword evidence="2" id="KW-1185">Reference proteome</keyword>
<dbReference type="InterPro" id="IPR006724">
    <property type="entry name" value="Phage_TTP"/>
</dbReference>
<sequence length="200" mass="20755">MSVPIGFKRLTIRVKDGSSPTLGTNEFVIEGKKDNGGMVSAKVSGLAVEAVKSYSSNKVYAISGKGVGDGKVDFDIMDFPEKVKNAVLGITASSNGVYKATADRTSPYCSILLEDVTPQGNPYLMAFVDGMFSSDGVEFNTVQGKQTELQSEAISFAIGSDDNGLYYSTFVGTGTSTDAAGIAEIKADALMTAPASGGGQ</sequence>
<dbReference type="OrthoDB" id="2408663at2"/>
<dbReference type="InterPro" id="IPR006490">
    <property type="entry name" value="Maj_tail_phi13"/>
</dbReference>
<organism evidence="1 2">
    <name type="scientific">Lactococcus hircilactis</name>
    <dbReference type="NCBI Taxonomy" id="1494462"/>
    <lineage>
        <taxon>Bacteria</taxon>
        <taxon>Bacillati</taxon>
        <taxon>Bacillota</taxon>
        <taxon>Bacilli</taxon>
        <taxon>Lactobacillales</taxon>
        <taxon>Streptococcaceae</taxon>
        <taxon>Lactococcus</taxon>
    </lineage>
</organism>
<dbReference type="NCBIfam" id="TIGR01603">
    <property type="entry name" value="maj_tail_phi13"/>
    <property type="match status" value="1"/>
</dbReference>
<dbReference type="Proteomes" id="UP000439550">
    <property type="component" value="Unassembled WGS sequence"/>
</dbReference>
<dbReference type="AlphaFoldDB" id="A0A7X1Z9W2"/>
<gene>
    <name evidence="1" type="ORF">GHI93_11525</name>
</gene>
<dbReference type="EMBL" id="WITJ01000022">
    <property type="protein sequence ID" value="MQW40550.1"/>
    <property type="molecule type" value="Genomic_DNA"/>
</dbReference>